<keyword evidence="2" id="KW-1185">Reference proteome</keyword>
<dbReference type="RefSeq" id="WP_343934133.1">
    <property type="nucleotide sequence ID" value="NZ_BAAABU010000004.1"/>
</dbReference>
<accession>A0ABN0TQM6</accession>
<protein>
    <submittedName>
        <fullName evidence="1">Uncharacterized protein</fullName>
    </submittedName>
</protein>
<evidence type="ECO:0000313" key="1">
    <source>
        <dbReference type="EMBL" id="GAA0227657.1"/>
    </source>
</evidence>
<sequence length="157" mass="16886">MTPDTAEPPRTTAEPSTLSDHDLLLRLSDLLVRLDPTPRTVAAQARAALTRRTTAVLTRLITDSAHTTDHGTADHPTARTLRFTALDVVLEPTPSGLHATGFAHTGTTLLTRWPTGAHTTPLGPGGYFHVDNVPSGPLKFVLRRKGAPDTATRWFVA</sequence>
<organism evidence="1 2">
    <name type="scientific">Saccharothrix mutabilis subsp. mutabilis</name>
    <dbReference type="NCBI Taxonomy" id="66855"/>
    <lineage>
        <taxon>Bacteria</taxon>
        <taxon>Bacillati</taxon>
        <taxon>Actinomycetota</taxon>
        <taxon>Actinomycetes</taxon>
        <taxon>Pseudonocardiales</taxon>
        <taxon>Pseudonocardiaceae</taxon>
        <taxon>Saccharothrix</taxon>
    </lineage>
</organism>
<name>A0ABN0TQM6_9PSEU</name>
<dbReference type="Proteomes" id="UP001500416">
    <property type="component" value="Unassembled WGS sequence"/>
</dbReference>
<gene>
    <name evidence="1" type="ORF">GCM10010492_27490</name>
</gene>
<reference evidence="1 2" key="1">
    <citation type="journal article" date="2019" name="Int. J. Syst. Evol. Microbiol.">
        <title>The Global Catalogue of Microorganisms (GCM) 10K type strain sequencing project: providing services to taxonomists for standard genome sequencing and annotation.</title>
        <authorList>
            <consortium name="The Broad Institute Genomics Platform"/>
            <consortium name="The Broad Institute Genome Sequencing Center for Infectious Disease"/>
            <person name="Wu L."/>
            <person name="Ma J."/>
        </authorList>
    </citation>
    <scope>NUCLEOTIDE SEQUENCE [LARGE SCALE GENOMIC DNA]</scope>
    <source>
        <strain evidence="1 2">JCM 3380</strain>
    </source>
</reference>
<evidence type="ECO:0000313" key="2">
    <source>
        <dbReference type="Proteomes" id="UP001500416"/>
    </source>
</evidence>
<comment type="caution">
    <text evidence="1">The sequence shown here is derived from an EMBL/GenBank/DDBJ whole genome shotgun (WGS) entry which is preliminary data.</text>
</comment>
<dbReference type="EMBL" id="BAAABU010000004">
    <property type="protein sequence ID" value="GAA0227657.1"/>
    <property type="molecule type" value="Genomic_DNA"/>
</dbReference>
<proteinExistence type="predicted"/>